<dbReference type="Proteomes" id="UP001208570">
    <property type="component" value="Unassembled WGS sequence"/>
</dbReference>
<feature type="non-terminal residue" evidence="1">
    <location>
        <position position="1"/>
    </location>
</feature>
<evidence type="ECO:0000313" key="1">
    <source>
        <dbReference type="EMBL" id="KAK2157406.1"/>
    </source>
</evidence>
<gene>
    <name evidence="1" type="ORF">LSH36_192g01016</name>
</gene>
<dbReference type="PANTHER" id="PTHR31497:SF0">
    <property type="entry name" value="AUTOCRINE PROLIFERATION REPRESSOR PROTEIN A"/>
    <property type="match status" value="1"/>
</dbReference>
<reference evidence="1" key="1">
    <citation type="journal article" date="2023" name="Mol. Biol. Evol.">
        <title>Third-Generation Sequencing Reveals the Adaptive Role of the Epigenome in Three Deep-Sea Polychaetes.</title>
        <authorList>
            <person name="Perez M."/>
            <person name="Aroh O."/>
            <person name="Sun Y."/>
            <person name="Lan Y."/>
            <person name="Juniper S.K."/>
            <person name="Young C.R."/>
            <person name="Angers B."/>
            <person name="Qian P.Y."/>
        </authorList>
    </citation>
    <scope>NUCLEOTIDE SEQUENCE</scope>
    <source>
        <strain evidence="1">P08H-3</strain>
    </source>
</reference>
<dbReference type="AlphaFoldDB" id="A0AAD9N734"/>
<name>A0AAD9N734_9ANNE</name>
<keyword evidence="2" id="KW-1185">Reference proteome</keyword>
<evidence type="ECO:0000313" key="2">
    <source>
        <dbReference type="Proteomes" id="UP001208570"/>
    </source>
</evidence>
<protein>
    <submittedName>
        <fullName evidence="1">Uncharacterized protein</fullName>
    </submittedName>
</protein>
<accession>A0AAD9N734</accession>
<proteinExistence type="predicted"/>
<sequence>RDFRLAEGTSKDDAKLHPVFWHERNYTLVELGPNHWRATVERVEDEWVAFHIRTIFRSSSGNRMFFTTQTNIIPDTLPVPPCYDEDSCYGVLV</sequence>
<dbReference type="EMBL" id="JAODUP010000192">
    <property type="protein sequence ID" value="KAK2157406.1"/>
    <property type="molecule type" value="Genomic_DNA"/>
</dbReference>
<dbReference type="PANTHER" id="PTHR31497">
    <property type="entry name" value="AUTOCRINE PROLIFERATION REPRESSOR PROTEIN A"/>
    <property type="match status" value="1"/>
</dbReference>
<organism evidence="1 2">
    <name type="scientific">Paralvinella palmiformis</name>
    <dbReference type="NCBI Taxonomy" id="53620"/>
    <lineage>
        <taxon>Eukaryota</taxon>
        <taxon>Metazoa</taxon>
        <taxon>Spiralia</taxon>
        <taxon>Lophotrochozoa</taxon>
        <taxon>Annelida</taxon>
        <taxon>Polychaeta</taxon>
        <taxon>Sedentaria</taxon>
        <taxon>Canalipalpata</taxon>
        <taxon>Terebellida</taxon>
        <taxon>Terebelliformia</taxon>
        <taxon>Alvinellidae</taxon>
        <taxon>Paralvinella</taxon>
    </lineage>
</organism>
<dbReference type="InterPro" id="IPR009199">
    <property type="entry name" value="PhoPQ-act_pathogen-rel_PqaA"/>
</dbReference>
<comment type="caution">
    <text evidence="1">The sequence shown here is derived from an EMBL/GenBank/DDBJ whole genome shotgun (WGS) entry which is preliminary data.</text>
</comment>